<dbReference type="EMBL" id="OP518027">
    <property type="protein sequence ID" value="WAL01515.1"/>
    <property type="molecule type" value="Viral_cRNA"/>
</dbReference>
<organism evidence="1">
    <name type="scientific">Electric ant rhabdovirus</name>
    <dbReference type="NCBI Taxonomy" id="3014874"/>
    <lineage>
        <taxon>Viruses</taxon>
        <taxon>Riboviria</taxon>
        <taxon>Orthornavirae</taxon>
        <taxon>Negarnaviricota</taxon>
        <taxon>Haploviricotina</taxon>
        <taxon>Monjiviricetes</taxon>
        <taxon>Mononegavirales</taxon>
        <taxon>Rhabdoviridae</taxon>
        <taxon>Deltarhabdovirinae</taxon>
        <taxon>Alphahymrhavirus</taxon>
        <taxon>Alphahymrhavirus electrico</taxon>
    </lineage>
</organism>
<sequence length="450" mass="52060">MHQRILLRKSKSKSHPSHPFTFISQFLRLSRNLEINVTSPSFHPYYSNPGLLSSYNRSAQALKDQEITPHRLHLTYMMSNQSNQDLEDLREQLGQTLEETDLGYMRSMMGDDNSIDDNTDDDTYRPFKINIPPPQQPVEIEEIEEETPPPSSWFPHENKSTEEGRATNLYLDYMEAAIETPTEVFEYFKQAEILSDKMGCFRTTALWRELSPLLTIGKRLQMVDTFSDLAYYIRYRQDHLHPYLKAMRNMKGHLKPATESIQAYEARISGLHYILEELLCKLNNRQDETEKFAQQVNNASKSLAGLQEVMEASIIKISKLDILPSEVGGPSSVLSIPTTPTTPKGERVRLVSFEVDGEYVGLFNFKIQDGRIVSLTPPSSNPEIKYITQYTKKAQEVWINLNMTEVLNKMSELPELKRAFTQPPEIGQQFFRRICMGVRNKEYQWIKEEN</sequence>
<accession>A0AA95E605</accession>
<proteinExistence type="predicted"/>
<name>A0AA95E605_9RHAB</name>
<protein>
    <submittedName>
        <fullName evidence="1">Polymerase cofactor</fullName>
    </submittedName>
</protein>
<reference evidence="1" key="1">
    <citation type="submission" date="2022-09" db="EMBL/GenBank/DDBJ databases">
        <authorList>
            <person name="Valles S.M."/>
            <person name="Zhao C."/>
            <person name="Rivers A.R."/>
            <person name="Iwata R.L."/>
            <person name="Oi D.H."/>
            <person name="Cha D.H."/>
            <person name="Collignon R.M."/>
            <person name="Cox N.A."/>
            <person name="Morton G.J."/>
            <person name="Calcaterra L.A."/>
        </authorList>
    </citation>
    <scope>NUCLEOTIDE SEQUENCE</scope>
</reference>
<evidence type="ECO:0000313" key="1">
    <source>
        <dbReference type="EMBL" id="WAL01515.1"/>
    </source>
</evidence>